<accession>A0A1I1F282</accession>
<keyword evidence="3" id="KW-1185">Reference proteome</keyword>
<name>A0A1I1F282_9SPHI</name>
<dbReference type="OrthoDB" id="9835755at2"/>
<protein>
    <submittedName>
        <fullName evidence="2">Uncharacterized protein</fullName>
    </submittedName>
</protein>
<sequence>MSNDHNGNRQDTDEEYAAKMQEAFKKDRFGGWPVIISLGGLLAVALRLVFADIDDYISVGNASIYLWELGLIFFVGTISFMPVTITDAKRIAAGLPHLTAGAYWKMVAVYFAISIALTLLAGLLVYLFFL</sequence>
<evidence type="ECO:0000313" key="3">
    <source>
        <dbReference type="Proteomes" id="UP000199577"/>
    </source>
</evidence>
<organism evidence="2 3">
    <name type="scientific">Parapedobacter composti</name>
    <dbReference type="NCBI Taxonomy" id="623281"/>
    <lineage>
        <taxon>Bacteria</taxon>
        <taxon>Pseudomonadati</taxon>
        <taxon>Bacteroidota</taxon>
        <taxon>Sphingobacteriia</taxon>
        <taxon>Sphingobacteriales</taxon>
        <taxon>Sphingobacteriaceae</taxon>
        <taxon>Parapedobacter</taxon>
    </lineage>
</organism>
<evidence type="ECO:0000256" key="1">
    <source>
        <dbReference type="SAM" id="Phobius"/>
    </source>
</evidence>
<keyword evidence="1" id="KW-1133">Transmembrane helix</keyword>
<dbReference type="AlphaFoldDB" id="A0A1I1F282"/>
<evidence type="ECO:0000313" key="2">
    <source>
        <dbReference type="EMBL" id="SFB91868.1"/>
    </source>
</evidence>
<gene>
    <name evidence="2" type="ORF">SAMN05421747_10298</name>
</gene>
<feature type="transmembrane region" description="Helical" evidence="1">
    <location>
        <begin position="29"/>
        <end position="50"/>
    </location>
</feature>
<dbReference type="EMBL" id="FOLL01000002">
    <property type="protein sequence ID" value="SFB91868.1"/>
    <property type="molecule type" value="Genomic_DNA"/>
</dbReference>
<proteinExistence type="predicted"/>
<dbReference type="RefSeq" id="WP_090971208.1">
    <property type="nucleotide sequence ID" value="NZ_FOLL01000002.1"/>
</dbReference>
<reference evidence="3" key="1">
    <citation type="submission" date="2016-10" db="EMBL/GenBank/DDBJ databases">
        <authorList>
            <person name="Varghese N."/>
            <person name="Submissions S."/>
        </authorList>
    </citation>
    <scope>NUCLEOTIDE SEQUENCE [LARGE SCALE GENOMIC DNA]</scope>
    <source>
        <strain evidence="3">DSM 22900</strain>
    </source>
</reference>
<dbReference type="Proteomes" id="UP000199577">
    <property type="component" value="Unassembled WGS sequence"/>
</dbReference>
<keyword evidence="1" id="KW-0812">Transmembrane</keyword>
<feature type="transmembrane region" description="Helical" evidence="1">
    <location>
        <begin position="107"/>
        <end position="129"/>
    </location>
</feature>
<keyword evidence="1" id="KW-0472">Membrane</keyword>
<feature type="transmembrane region" description="Helical" evidence="1">
    <location>
        <begin position="62"/>
        <end position="86"/>
    </location>
</feature>
<dbReference type="STRING" id="623281.SAMN05421747_10298"/>